<feature type="non-terminal residue" evidence="3">
    <location>
        <position position="1"/>
    </location>
</feature>
<keyword evidence="4" id="KW-1185">Reference proteome</keyword>
<dbReference type="Gene3D" id="2.60.40.150">
    <property type="entry name" value="C2 domain"/>
    <property type="match status" value="1"/>
</dbReference>
<dbReference type="SUPFAM" id="SSF49562">
    <property type="entry name" value="C2 domain (Calcium/lipid-binding domain, CaLB)"/>
    <property type="match status" value="1"/>
</dbReference>
<dbReference type="PROSITE" id="PS50004">
    <property type="entry name" value="C2"/>
    <property type="match status" value="1"/>
</dbReference>
<comment type="caution">
    <text evidence="3">The sequence shown here is derived from an EMBL/GenBank/DDBJ whole genome shotgun (WGS) entry which is preliminary data.</text>
</comment>
<dbReference type="AlphaFoldDB" id="X6NNU3"/>
<reference evidence="3 4" key="1">
    <citation type="journal article" date="2013" name="Curr. Biol.">
        <title>The Genome of the Foraminiferan Reticulomyxa filosa.</title>
        <authorList>
            <person name="Glockner G."/>
            <person name="Hulsmann N."/>
            <person name="Schleicher M."/>
            <person name="Noegel A.A."/>
            <person name="Eichinger L."/>
            <person name="Gallinger C."/>
            <person name="Pawlowski J."/>
            <person name="Sierra R."/>
            <person name="Euteneuer U."/>
            <person name="Pillet L."/>
            <person name="Moustafa A."/>
            <person name="Platzer M."/>
            <person name="Groth M."/>
            <person name="Szafranski K."/>
            <person name="Schliwa M."/>
        </authorList>
    </citation>
    <scope>NUCLEOTIDE SEQUENCE [LARGE SCALE GENOMIC DNA]</scope>
</reference>
<accession>X6NNU3</accession>
<evidence type="ECO:0000259" key="2">
    <source>
        <dbReference type="PROSITE" id="PS50004"/>
    </source>
</evidence>
<dbReference type="InterPro" id="IPR035892">
    <property type="entry name" value="C2_domain_sf"/>
</dbReference>
<protein>
    <recommendedName>
        <fullName evidence="2">C2 domain-containing protein</fullName>
    </recommendedName>
</protein>
<feature type="domain" description="C2" evidence="2">
    <location>
        <begin position="1"/>
        <end position="116"/>
    </location>
</feature>
<evidence type="ECO:0000313" key="4">
    <source>
        <dbReference type="Proteomes" id="UP000023152"/>
    </source>
</evidence>
<dbReference type="InterPro" id="IPR000008">
    <property type="entry name" value="C2_dom"/>
</dbReference>
<evidence type="ECO:0000313" key="3">
    <source>
        <dbReference type="EMBL" id="ETO27930.1"/>
    </source>
</evidence>
<name>X6NNU3_RETFI</name>
<proteinExistence type="predicted"/>
<dbReference type="OrthoDB" id="270970at2759"/>
<feature type="region of interest" description="Disordered" evidence="1">
    <location>
        <begin position="1"/>
        <end position="21"/>
    </location>
</feature>
<dbReference type="EMBL" id="ASPP01006958">
    <property type="protein sequence ID" value="ETO27930.1"/>
    <property type="molecule type" value="Genomic_DNA"/>
</dbReference>
<gene>
    <name evidence="3" type="ORF">RFI_09203</name>
</gene>
<evidence type="ECO:0000256" key="1">
    <source>
        <dbReference type="SAM" id="MobiDB-lite"/>
    </source>
</evidence>
<dbReference type="Proteomes" id="UP000023152">
    <property type="component" value="Unassembled WGS sequence"/>
</dbReference>
<organism evidence="3 4">
    <name type="scientific">Reticulomyxa filosa</name>
    <dbReference type="NCBI Taxonomy" id="46433"/>
    <lineage>
        <taxon>Eukaryota</taxon>
        <taxon>Sar</taxon>
        <taxon>Rhizaria</taxon>
        <taxon>Retaria</taxon>
        <taxon>Foraminifera</taxon>
        <taxon>Monothalamids</taxon>
        <taxon>Reticulomyxidae</taxon>
        <taxon>Reticulomyxa</taxon>
    </lineage>
</organism>
<dbReference type="Pfam" id="PF00168">
    <property type="entry name" value="C2"/>
    <property type="match status" value="1"/>
</dbReference>
<sequence length="189" mass="21576">RPNLSDHKNAKQKSNKKKNSAEYLEDIEDELAFTGDPYVVVKIGKVELKTEYKSDSIHPQWNEIMDFENYKPQGKLKTAKIIVMDKNLPPIPDREMSTATFDLPTQFSMDWQNIVLDVKSAEGESHGVVNIQTRALTKEMYHRDGYQKTITEILQAKKDLIKRAIAGDDDDENEGLETDENKSACCNIL</sequence>